<dbReference type="STRING" id="299467.A0A443S8A1"/>
<feature type="non-terminal residue" evidence="1">
    <location>
        <position position="216"/>
    </location>
</feature>
<keyword evidence="2" id="KW-1185">Reference proteome</keyword>
<evidence type="ECO:0008006" key="3">
    <source>
        <dbReference type="Google" id="ProtNLM"/>
    </source>
</evidence>
<dbReference type="PANTHER" id="PTHR33964:SF1">
    <property type="entry name" value="RE45066P"/>
    <property type="match status" value="1"/>
</dbReference>
<reference evidence="1 2" key="1">
    <citation type="journal article" date="2018" name="Gigascience">
        <title>Genomes of trombidid mites reveal novel predicted allergens and laterally-transferred genes associated with secondary metabolism.</title>
        <authorList>
            <person name="Dong X."/>
            <person name="Chaisiri K."/>
            <person name="Xia D."/>
            <person name="Armstrong S.D."/>
            <person name="Fang Y."/>
            <person name="Donnelly M.J."/>
            <person name="Kadowaki T."/>
            <person name="McGarry J.W."/>
            <person name="Darby A.C."/>
            <person name="Makepeace B.L."/>
        </authorList>
    </citation>
    <scope>NUCLEOTIDE SEQUENCE [LARGE SCALE GENOMIC DNA]</scope>
    <source>
        <strain evidence="1">UoL-UT</strain>
    </source>
</reference>
<dbReference type="OrthoDB" id="10051804at2759"/>
<proteinExistence type="predicted"/>
<name>A0A443S8A1_9ACAR</name>
<evidence type="ECO:0000313" key="1">
    <source>
        <dbReference type="EMBL" id="RWS23704.1"/>
    </source>
</evidence>
<evidence type="ECO:0000313" key="2">
    <source>
        <dbReference type="Proteomes" id="UP000288716"/>
    </source>
</evidence>
<dbReference type="PANTHER" id="PTHR33964">
    <property type="entry name" value="RE45066P-RELATED"/>
    <property type="match status" value="1"/>
</dbReference>
<sequence length="216" mass="24054">CGQVKAQTCHLRELDLCAATLLVFTQNPSGIATSENDLNKQCGYLREADTCLRNYTKKCMTPLQRELVSFITEGSMRLLKEYCTSGSQVRQNYLKHATCLNQAQKSQRNCVKDLQAALETVTAVEWDKRIPAGCCAYRRFQMCTENLVESKCGKEAVEFMNIMLRMALSRLPDIVCQGYGPETQECKTLLPAPGTAPKGARSNSVLSRLFSAYTGL</sequence>
<accession>A0A443S8A1</accession>
<feature type="non-terminal residue" evidence="1">
    <location>
        <position position="1"/>
    </location>
</feature>
<dbReference type="AlphaFoldDB" id="A0A443S8A1"/>
<dbReference type="Proteomes" id="UP000288716">
    <property type="component" value="Unassembled WGS sequence"/>
</dbReference>
<gene>
    <name evidence="1" type="ORF">B4U80_09245</name>
</gene>
<dbReference type="EMBL" id="NCKV01006027">
    <property type="protein sequence ID" value="RWS23704.1"/>
    <property type="molecule type" value="Genomic_DNA"/>
</dbReference>
<protein>
    <recommendedName>
        <fullName evidence="3">Secreted salivary gland peptide-like protein</fullName>
    </recommendedName>
</protein>
<comment type="caution">
    <text evidence="1">The sequence shown here is derived from an EMBL/GenBank/DDBJ whole genome shotgun (WGS) entry which is preliminary data.</text>
</comment>
<dbReference type="VEuPathDB" id="VectorBase:LDEU008336"/>
<organism evidence="1 2">
    <name type="scientific">Leptotrombidium deliense</name>
    <dbReference type="NCBI Taxonomy" id="299467"/>
    <lineage>
        <taxon>Eukaryota</taxon>
        <taxon>Metazoa</taxon>
        <taxon>Ecdysozoa</taxon>
        <taxon>Arthropoda</taxon>
        <taxon>Chelicerata</taxon>
        <taxon>Arachnida</taxon>
        <taxon>Acari</taxon>
        <taxon>Acariformes</taxon>
        <taxon>Trombidiformes</taxon>
        <taxon>Prostigmata</taxon>
        <taxon>Anystina</taxon>
        <taxon>Parasitengona</taxon>
        <taxon>Trombiculoidea</taxon>
        <taxon>Trombiculidae</taxon>
        <taxon>Leptotrombidium</taxon>
    </lineage>
</organism>